<reference evidence="2" key="1">
    <citation type="submission" date="2021-12" db="EMBL/GenBank/DDBJ databases">
        <title>Convergent genome expansion in fungi linked to evolution of root-endophyte symbiosis.</title>
        <authorList>
            <consortium name="DOE Joint Genome Institute"/>
            <person name="Ke Y.-H."/>
            <person name="Bonito G."/>
            <person name="Liao H.-L."/>
            <person name="Looney B."/>
            <person name="Rojas-Flechas A."/>
            <person name="Nash J."/>
            <person name="Hameed K."/>
            <person name="Schadt C."/>
            <person name="Martin F."/>
            <person name="Crous P.W."/>
            <person name="Miettinen O."/>
            <person name="Magnuson J.K."/>
            <person name="Labbe J."/>
            <person name="Jacobson D."/>
            <person name="Doktycz M.J."/>
            <person name="Veneault-Fourrey C."/>
            <person name="Kuo A."/>
            <person name="Mondo S."/>
            <person name="Calhoun S."/>
            <person name="Riley R."/>
            <person name="Ohm R."/>
            <person name="LaButti K."/>
            <person name="Andreopoulos B."/>
            <person name="Pangilinan J."/>
            <person name="Nolan M."/>
            <person name="Tritt A."/>
            <person name="Clum A."/>
            <person name="Lipzen A."/>
            <person name="Daum C."/>
            <person name="Barry K."/>
            <person name="Grigoriev I.V."/>
            <person name="Vilgalys R."/>
        </authorList>
    </citation>
    <scope>NUCLEOTIDE SEQUENCE</scope>
    <source>
        <strain evidence="2">PMI_201</strain>
    </source>
</reference>
<proteinExistence type="predicted"/>
<evidence type="ECO:0000313" key="2">
    <source>
        <dbReference type="EMBL" id="KAH8692167.1"/>
    </source>
</evidence>
<comment type="caution">
    <text evidence="2">The sequence shown here is derived from an EMBL/GenBank/DDBJ whole genome shotgun (WGS) entry which is preliminary data.</text>
</comment>
<dbReference type="EMBL" id="JAJTJA010000011">
    <property type="protein sequence ID" value="KAH8692167.1"/>
    <property type="molecule type" value="Genomic_DNA"/>
</dbReference>
<dbReference type="AlphaFoldDB" id="A0AAD4KIS3"/>
<feature type="compositionally biased region" description="Polar residues" evidence="1">
    <location>
        <begin position="89"/>
        <end position="102"/>
    </location>
</feature>
<name>A0AAD4KIS3_9EURO</name>
<feature type="region of interest" description="Disordered" evidence="1">
    <location>
        <begin position="151"/>
        <end position="177"/>
    </location>
</feature>
<evidence type="ECO:0000313" key="3">
    <source>
        <dbReference type="Proteomes" id="UP001201262"/>
    </source>
</evidence>
<accession>A0AAD4KIS3</accession>
<organism evidence="2 3">
    <name type="scientific">Talaromyces proteolyticus</name>
    <dbReference type="NCBI Taxonomy" id="1131652"/>
    <lineage>
        <taxon>Eukaryota</taxon>
        <taxon>Fungi</taxon>
        <taxon>Dikarya</taxon>
        <taxon>Ascomycota</taxon>
        <taxon>Pezizomycotina</taxon>
        <taxon>Eurotiomycetes</taxon>
        <taxon>Eurotiomycetidae</taxon>
        <taxon>Eurotiales</taxon>
        <taxon>Trichocomaceae</taxon>
        <taxon>Talaromyces</taxon>
        <taxon>Talaromyces sect. Bacilispori</taxon>
    </lineage>
</organism>
<sequence length="376" mass="39846">MSQDDNHPPPAPPAGDHNQPSAPSKDKPKPTASANQNSNSLLNRIQDSATTLIRDAITRPNPMSLGSELQGLQGDKASSSSSASASAATSQLNGYTSTAKQPSFSSSSFRESGLRGPSIRENDEPQLNWLLDASDVSETVSVEDLDRYLTASSAASVSSPRETFMGEDGGKGKGKAVSTETGYEEAWSNATGTRSVSNAQEAARIGHVNEHDGAEVVALLADPSFDAEGSADVYSGYDDDDAVAPLTADEIKILDSFRRQSGIPSNTGTTGGAQNLPVITAHSLIPDIDSFLASDNSSNRTDTSLRDAVLRGLPGAEDWMAVNDRYQDEVWGYLRPALEAAGREIEEKKNVAEEGGKVADGPAVRRLKMILRHMQI</sequence>
<dbReference type="RefSeq" id="XP_046068164.1">
    <property type="nucleotide sequence ID" value="XM_046214442.1"/>
</dbReference>
<evidence type="ECO:0000256" key="1">
    <source>
        <dbReference type="SAM" id="MobiDB-lite"/>
    </source>
</evidence>
<feature type="compositionally biased region" description="Low complexity" evidence="1">
    <location>
        <begin position="77"/>
        <end position="88"/>
    </location>
</feature>
<dbReference type="Proteomes" id="UP001201262">
    <property type="component" value="Unassembled WGS sequence"/>
</dbReference>
<feature type="region of interest" description="Disordered" evidence="1">
    <location>
        <begin position="1"/>
        <end position="122"/>
    </location>
</feature>
<feature type="compositionally biased region" description="Polar residues" evidence="1">
    <location>
        <begin position="151"/>
        <end position="161"/>
    </location>
</feature>
<feature type="compositionally biased region" description="Low complexity" evidence="1">
    <location>
        <begin position="32"/>
        <end position="43"/>
    </location>
</feature>
<dbReference type="GeneID" id="70244729"/>
<gene>
    <name evidence="2" type="ORF">BGW36DRAFT_363174</name>
</gene>
<protein>
    <submittedName>
        <fullName evidence="2">Uncharacterized protein</fullName>
    </submittedName>
</protein>
<keyword evidence="3" id="KW-1185">Reference proteome</keyword>